<organism evidence="2 3">
    <name type="scientific">Daphnia magna</name>
    <dbReference type="NCBI Taxonomy" id="35525"/>
    <lineage>
        <taxon>Eukaryota</taxon>
        <taxon>Metazoa</taxon>
        <taxon>Ecdysozoa</taxon>
        <taxon>Arthropoda</taxon>
        <taxon>Crustacea</taxon>
        <taxon>Branchiopoda</taxon>
        <taxon>Diplostraca</taxon>
        <taxon>Cladocera</taxon>
        <taxon>Anomopoda</taxon>
        <taxon>Daphniidae</taxon>
        <taxon>Daphnia</taxon>
    </lineage>
</organism>
<evidence type="ECO:0000313" key="2">
    <source>
        <dbReference type="EMBL" id="KAK4005735.1"/>
    </source>
</evidence>
<protein>
    <submittedName>
        <fullName evidence="2">Uncharacterized protein</fullName>
    </submittedName>
</protein>
<proteinExistence type="predicted"/>
<accession>A0ABQ9YYQ3</accession>
<keyword evidence="3" id="KW-1185">Reference proteome</keyword>
<name>A0ABQ9YYQ3_9CRUS</name>
<comment type="caution">
    <text evidence="2">The sequence shown here is derived from an EMBL/GenBank/DDBJ whole genome shotgun (WGS) entry which is preliminary data.</text>
</comment>
<feature type="region of interest" description="Disordered" evidence="1">
    <location>
        <begin position="26"/>
        <end position="48"/>
    </location>
</feature>
<dbReference type="EMBL" id="JAOYFB010000002">
    <property type="protein sequence ID" value="KAK4005735.1"/>
    <property type="molecule type" value="Genomic_DNA"/>
</dbReference>
<sequence length="111" mass="11978">MSEGGERGVGAAAHDRPLMGTAVAGRVGSRVDTDPDTAPAQPRDSVRVPFHTKTQSHHLLACAAVGIPIYDTSKQITVRLRLSAMAKRVRVTTGRIYIYVGTDQKSQCMCR</sequence>
<evidence type="ECO:0000313" key="3">
    <source>
        <dbReference type="Proteomes" id="UP001234178"/>
    </source>
</evidence>
<gene>
    <name evidence="2" type="ORF">OUZ56_010810</name>
</gene>
<dbReference type="Proteomes" id="UP001234178">
    <property type="component" value="Unassembled WGS sequence"/>
</dbReference>
<reference evidence="2 3" key="1">
    <citation type="journal article" date="2023" name="Nucleic Acids Res.">
        <title>The hologenome of Daphnia magna reveals possible DNA methylation and microbiome-mediated evolution of the host genome.</title>
        <authorList>
            <person name="Chaturvedi A."/>
            <person name="Li X."/>
            <person name="Dhandapani V."/>
            <person name="Marshall H."/>
            <person name="Kissane S."/>
            <person name="Cuenca-Cambronero M."/>
            <person name="Asole G."/>
            <person name="Calvet F."/>
            <person name="Ruiz-Romero M."/>
            <person name="Marangio P."/>
            <person name="Guigo R."/>
            <person name="Rago D."/>
            <person name="Mirbahai L."/>
            <person name="Eastwood N."/>
            <person name="Colbourne J.K."/>
            <person name="Zhou J."/>
            <person name="Mallon E."/>
            <person name="Orsini L."/>
        </authorList>
    </citation>
    <scope>NUCLEOTIDE SEQUENCE [LARGE SCALE GENOMIC DNA]</scope>
    <source>
        <strain evidence="2">LRV0_1</strain>
    </source>
</reference>
<evidence type="ECO:0000256" key="1">
    <source>
        <dbReference type="SAM" id="MobiDB-lite"/>
    </source>
</evidence>